<evidence type="ECO:0000313" key="3">
    <source>
        <dbReference type="Proteomes" id="UP000186917"/>
    </source>
</evidence>
<keyword evidence="3" id="KW-1185">Reference proteome</keyword>
<name>A0A1N7NZI1_9BACT</name>
<proteinExistence type="predicted"/>
<dbReference type="STRING" id="477680.SAMN05421788_10352"/>
<dbReference type="Gene3D" id="3.40.50.1460">
    <property type="match status" value="1"/>
</dbReference>
<dbReference type="OrthoDB" id="600613at2"/>
<dbReference type="GO" id="GO:0006508">
    <property type="term" value="P:proteolysis"/>
    <property type="evidence" value="ECO:0007669"/>
    <property type="project" value="InterPro"/>
</dbReference>
<sequence>MVMEARQLMMVLFCWLGWLQTGQCQQQNHALVIGLDHYQLEDVWESRPELRENIDSVLLFFRTDRIRKFQVDSLRNENATLDKIVAKFQNLKVKQGDRVMIYLTGHGSQVPDLDDDEKDGTDEVFVCYDSPSPDDVAGLRKKSLVDDKLHELLVNLRTKLGSQGQVFLLVESCHSGSIEKNGVKKSFNAYSRDWQTAFMSEHSENGGTEKLAPLITFSSSRAYNPTGVVYRYTLCFLAEFQNFITGSYYDLFRSFYLAQRQKQFNKADIQLTVNMSADDPYYLRLGVLEDTVYEEKKMARIINTDYTNPARPQYEIDLGLYQGLTTGSAVKLTATNGHVYPAQVSFVKSGSSMISLTDGTKAPSIEEAWGLSVEVTQYNFEDTLHLAIDASVPADKRKDIVTGLQDLEFVLLAQDSIKGYSLAYIDKRGYFIKRNKDNKALFVVKDRDVSSIRATVLKLQINRFIIQLNTTQDTTVTLVLQQNGQPLKLAQLSRLSPGQKLQLYVQPGKLAKSQFYCILQLEDEIIRQLVPVNVRINESDCKLAKGQSQPVFIGDIIVGKRNGSFLLITSESPIDLREVMLEPLSVKTKGIGEFNALEKLVNQLFLNKGNHPPLYNSNNIFTQQLSYRIQSLSLN</sequence>
<evidence type="ECO:0000259" key="1">
    <source>
        <dbReference type="Pfam" id="PF00656"/>
    </source>
</evidence>
<dbReference type="Pfam" id="PF00656">
    <property type="entry name" value="Peptidase_C14"/>
    <property type="match status" value="1"/>
</dbReference>
<dbReference type="AlphaFoldDB" id="A0A1N7NZI1"/>
<dbReference type="GO" id="GO:0004197">
    <property type="term" value="F:cysteine-type endopeptidase activity"/>
    <property type="evidence" value="ECO:0007669"/>
    <property type="project" value="InterPro"/>
</dbReference>
<accession>A0A1N7NZI1</accession>
<dbReference type="Proteomes" id="UP000186917">
    <property type="component" value="Unassembled WGS sequence"/>
</dbReference>
<evidence type="ECO:0000313" key="2">
    <source>
        <dbReference type="EMBL" id="SIT03743.1"/>
    </source>
</evidence>
<organism evidence="2 3">
    <name type="scientific">Filimonas lacunae</name>
    <dbReference type="NCBI Taxonomy" id="477680"/>
    <lineage>
        <taxon>Bacteria</taxon>
        <taxon>Pseudomonadati</taxon>
        <taxon>Bacteroidota</taxon>
        <taxon>Chitinophagia</taxon>
        <taxon>Chitinophagales</taxon>
        <taxon>Chitinophagaceae</taxon>
        <taxon>Filimonas</taxon>
    </lineage>
</organism>
<reference evidence="3" key="1">
    <citation type="submission" date="2017-01" db="EMBL/GenBank/DDBJ databases">
        <authorList>
            <person name="Varghese N."/>
            <person name="Submissions S."/>
        </authorList>
    </citation>
    <scope>NUCLEOTIDE SEQUENCE [LARGE SCALE GENOMIC DNA]</scope>
    <source>
        <strain evidence="3">DSM 21054</strain>
    </source>
</reference>
<dbReference type="EMBL" id="FTOR01000003">
    <property type="protein sequence ID" value="SIT03743.1"/>
    <property type="molecule type" value="Genomic_DNA"/>
</dbReference>
<gene>
    <name evidence="2" type="ORF">SAMN05421788_10352</name>
</gene>
<feature type="domain" description="Peptidase C14 caspase" evidence="1">
    <location>
        <begin position="28"/>
        <end position="202"/>
    </location>
</feature>
<protein>
    <submittedName>
        <fullName evidence="2">Caspase domain-containing protein</fullName>
    </submittedName>
</protein>
<dbReference type="InterPro" id="IPR011600">
    <property type="entry name" value="Pept_C14_caspase"/>
</dbReference>